<protein>
    <submittedName>
        <fullName evidence="1">Uncharacterized protein</fullName>
    </submittedName>
</protein>
<name>A0AA35YE17_LACSI</name>
<evidence type="ECO:0000313" key="2">
    <source>
        <dbReference type="Proteomes" id="UP001177003"/>
    </source>
</evidence>
<sequence>MLTKLFTIEKECDLIKILGFTKRGEDAMETQDDNEEAALVVFYEPNSKHFTGTGINGEHAEEINTLKVLISKTKHPPPIHLFLKPSISYPFPPLYHSLPSNGLVGKKIAHFGYGITISEIKSKTLYFNLFLIYLPSSASL</sequence>
<proteinExistence type="predicted"/>
<accession>A0AA35YE17</accession>
<dbReference type="AlphaFoldDB" id="A0AA35YE17"/>
<keyword evidence="2" id="KW-1185">Reference proteome</keyword>
<gene>
    <name evidence="1" type="ORF">LSALG_LOCUS10861</name>
</gene>
<organism evidence="1 2">
    <name type="scientific">Lactuca saligna</name>
    <name type="common">Willowleaf lettuce</name>
    <dbReference type="NCBI Taxonomy" id="75948"/>
    <lineage>
        <taxon>Eukaryota</taxon>
        <taxon>Viridiplantae</taxon>
        <taxon>Streptophyta</taxon>
        <taxon>Embryophyta</taxon>
        <taxon>Tracheophyta</taxon>
        <taxon>Spermatophyta</taxon>
        <taxon>Magnoliopsida</taxon>
        <taxon>eudicotyledons</taxon>
        <taxon>Gunneridae</taxon>
        <taxon>Pentapetalae</taxon>
        <taxon>asterids</taxon>
        <taxon>campanulids</taxon>
        <taxon>Asterales</taxon>
        <taxon>Asteraceae</taxon>
        <taxon>Cichorioideae</taxon>
        <taxon>Cichorieae</taxon>
        <taxon>Lactucinae</taxon>
        <taxon>Lactuca</taxon>
    </lineage>
</organism>
<dbReference type="Proteomes" id="UP001177003">
    <property type="component" value="Chromosome 2"/>
</dbReference>
<reference evidence="1" key="1">
    <citation type="submission" date="2023-04" db="EMBL/GenBank/DDBJ databases">
        <authorList>
            <person name="Vijverberg K."/>
            <person name="Xiong W."/>
            <person name="Schranz E."/>
        </authorList>
    </citation>
    <scope>NUCLEOTIDE SEQUENCE</scope>
</reference>
<evidence type="ECO:0000313" key="1">
    <source>
        <dbReference type="EMBL" id="CAI9270556.1"/>
    </source>
</evidence>
<dbReference type="EMBL" id="OX465078">
    <property type="protein sequence ID" value="CAI9270556.1"/>
    <property type="molecule type" value="Genomic_DNA"/>
</dbReference>